<organism evidence="3 4">
    <name type="scientific">Marinithermofilum abyssi</name>
    <dbReference type="NCBI Taxonomy" id="1571185"/>
    <lineage>
        <taxon>Bacteria</taxon>
        <taxon>Bacillati</taxon>
        <taxon>Bacillota</taxon>
        <taxon>Bacilli</taxon>
        <taxon>Bacillales</taxon>
        <taxon>Thermoactinomycetaceae</taxon>
        <taxon>Marinithermofilum</taxon>
    </lineage>
</organism>
<dbReference type="GO" id="GO:0006777">
    <property type="term" value="P:Mo-molybdopterin cofactor biosynthetic process"/>
    <property type="evidence" value="ECO:0007669"/>
    <property type="project" value="UniProtKB-UniRule"/>
</dbReference>
<dbReference type="EMBL" id="BMHQ01000010">
    <property type="protein sequence ID" value="GGE24174.1"/>
    <property type="molecule type" value="Genomic_DNA"/>
</dbReference>
<comment type="pathway">
    <text evidence="1">Cofactor biosynthesis; molybdopterin biosynthesis.</text>
</comment>
<dbReference type="Gene3D" id="3.40.980.10">
    <property type="entry name" value="MoaB/Mog-like domain"/>
    <property type="match status" value="1"/>
</dbReference>
<dbReference type="InterPro" id="IPR001453">
    <property type="entry name" value="MoaB/Mog_dom"/>
</dbReference>
<protein>
    <recommendedName>
        <fullName evidence="1">Molybdopterin molybdenumtransferase</fullName>
        <ecNumber evidence="1">2.10.1.1</ecNumber>
    </recommendedName>
</protein>
<dbReference type="PANTHER" id="PTHR10192:SF28">
    <property type="entry name" value="MOLYBDOPTERIN MOLYBDENUMTRANSFERASE"/>
    <property type="match status" value="1"/>
</dbReference>
<dbReference type="GO" id="GO:0005829">
    <property type="term" value="C:cytosol"/>
    <property type="evidence" value="ECO:0007669"/>
    <property type="project" value="TreeGrafter"/>
</dbReference>
<feature type="domain" description="MoaB/Mog" evidence="2">
    <location>
        <begin position="179"/>
        <end position="312"/>
    </location>
</feature>
<sequence>MKSKLREVHVQDAVGLVLAHDLTQVIPGKYKGPLFRKGHVISEKDIEPLLDIGKAHIYVMELAEGELHENDAAERIARAAAGDHPHLEMTSPKEGKVNLVSSIDGLLRVRAEAVAAINQVEHAVLSTLRTYTPVRKGDIVAAARVVPLIYPEERVMQVEAIGRRSPVVEVLPYQSCRVGIVTTGSEVLHGRIEDKFGPVLREKLGAFGAEVISQTFSGDDRERIQQQIRSFLEQGADLVLVTGGMSVDPDDRTPGAIASMGAEVVSYGTPMLPGSMLMVAYYRGVPVLGLPGCVIHDEYTSFDVFLPRILAGERIQKADIIALGHGGLHSC</sequence>
<keyword evidence="1" id="KW-0500">Molybdenum</keyword>
<evidence type="ECO:0000256" key="1">
    <source>
        <dbReference type="RuleBase" id="RU365090"/>
    </source>
</evidence>
<comment type="function">
    <text evidence="1">Catalyzes the insertion of molybdate into adenylated molybdopterin with the concomitant release of AMP.</text>
</comment>
<reference evidence="3" key="2">
    <citation type="submission" date="2020-09" db="EMBL/GenBank/DDBJ databases">
        <authorList>
            <person name="Sun Q."/>
            <person name="Zhou Y."/>
        </authorList>
    </citation>
    <scope>NUCLEOTIDE SEQUENCE</scope>
    <source>
        <strain evidence="3">CGMCC 1.15179</strain>
    </source>
</reference>
<proteinExistence type="inferred from homology"/>
<dbReference type="Proteomes" id="UP000625210">
    <property type="component" value="Unassembled WGS sequence"/>
</dbReference>
<comment type="similarity">
    <text evidence="1">Belongs to the MoeA family.</text>
</comment>
<dbReference type="SUPFAM" id="SSF53218">
    <property type="entry name" value="Molybdenum cofactor biosynthesis proteins"/>
    <property type="match status" value="1"/>
</dbReference>
<keyword evidence="1" id="KW-0479">Metal-binding</keyword>
<dbReference type="GO" id="GO:0061599">
    <property type="term" value="F:molybdopterin molybdotransferase activity"/>
    <property type="evidence" value="ECO:0007669"/>
    <property type="project" value="UniProtKB-UniRule"/>
</dbReference>
<keyword evidence="1" id="KW-0460">Magnesium</keyword>
<dbReference type="PANTHER" id="PTHR10192">
    <property type="entry name" value="MOLYBDOPTERIN BIOSYNTHESIS PROTEIN"/>
    <property type="match status" value="1"/>
</dbReference>
<dbReference type="InterPro" id="IPR038987">
    <property type="entry name" value="MoeA-like"/>
</dbReference>
<keyword evidence="1" id="KW-0501">Molybdenum cofactor biosynthesis</keyword>
<name>A0A8J2VFY3_9BACL</name>
<evidence type="ECO:0000313" key="3">
    <source>
        <dbReference type="EMBL" id="GGE24174.1"/>
    </source>
</evidence>
<dbReference type="EC" id="2.10.1.1" evidence="1"/>
<comment type="catalytic activity">
    <reaction evidence="1">
        <text>adenylyl-molybdopterin + molybdate = Mo-molybdopterin + AMP + H(+)</text>
        <dbReference type="Rhea" id="RHEA:35047"/>
        <dbReference type="ChEBI" id="CHEBI:15378"/>
        <dbReference type="ChEBI" id="CHEBI:36264"/>
        <dbReference type="ChEBI" id="CHEBI:62727"/>
        <dbReference type="ChEBI" id="CHEBI:71302"/>
        <dbReference type="ChEBI" id="CHEBI:456215"/>
    </reaction>
</comment>
<dbReference type="CDD" id="cd03522">
    <property type="entry name" value="MoeA_like"/>
    <property type="match status" value="1"/>
</dbReference>
<dbReference type="RefSeq" id="WP_188648499.1">
    <property type="nucleotide sequence ID" value="NZ_BMHQ01000010.1"/>
</dbReference>
<evidence type="ECO:0000259" key="2">
    <source>
        <dbReference type="SMART" id="SM00852"/>
    </source>
</evidence>
<dbReference type="UniPathway" id="UPA00344"/>
<dbReference type="Pfam" id="PF00994">
    <property type="entry name" value="MoCF_biosynth"/>
    <property type="match status" value="1"/>
</dbReference>
<gene>
    <name evidence="3" type="ORF">GCM10011571_27890</name>
</gene>
<dbReference type="InterPro" id="IPR036425">
    <property type="entry name" value="MoaB/Mog-like_dom_sf"/>
</dbReference>
<accession>A0A8J2VFY3</accession>
<comment type="caution">
    <text evidence="3">The sequence shown here is derived from an EMBL/GenBank/DDBJ whole genome shotgun (WGS) entry which is preliminary data.</text>
</comment>
<comment type="cofactor">
    <cofactor evidence="1">
        <name>Mg(2+)</name>
        <dbReference type="ChEBI" id="CHEBI:18420"/>
    </cofactor>
</comment>
<reference evidence="3" key="1">
    <citation type="journal article" date="2014" name="Int. J. Syst. Evol. Microbiol.">
        <title>Complete genome sequence of Corynebacterium casei LMG S-19264T (=DSM 44701T), isolated from a smear-ripened cheese.</title>
        <authorList>
            <consortium name="US DOE Joint Genome Institute (JGI-PGF)"/>
            <person name="Walter F."/>
            <person name="Albersmeier A."/>
            <person name="Kalinowski J."/>
            <person name="Ruckert C."/>
        </authorList>
    </citation>
    <scope>NUCLEOTIDE SEQUENCE</scope>
    <source>
        <strain evidence="3">CGMCC 1.15179</strain>
    </source>
</reference>
<dbReference type="SMART" id="SM00852">
    <property type="entry name" value="MoCF_biosynth"/>
    <property type="match status" value="1"/>
</dbReference>
<keyword evidence="4" id="KW-1185">Reference proteome</keyword>
<keyword evidence="1" id="KW-0808">Transferase</keyword>
<evidence type="ECO:0000313" key="4">
    <source>
        <dbReference type="Proteomes" id="UP000625210"/>
    </source>
</evidence>
<dbReference type="GO" id="GO:0046872">
    <property type="term" value="F:metal ion binding"/>
    <property type="evidence" value="ECO:0007669"/>
    <property type="project" value="UniProtKB-UniRule"/>
</dbReference>
<dbReference type="AlphaFoldDB" id="A0A8J2VFY3"/>